<evidence type="ECO:0000313" key="15">
    <source>
        <dbReference type="Proteomes" id="UP000053257"/>
    </source>
</evidence>
<dbReference type="Gene3D" id="2.30.30.280">
    <property type="entry name" value="Adenine nucleotide alpha hydrolases-like domains"/>
    <property type="match status" value="1"/>
</dbReference>
<dbReference type="GO" id="GO:0005739">
    <property type="term" value="C:mitochondrion"/>
    <property type="evidence" value="ECO:0007669"/>
    <property type="project" value="TreeGrafter"/>
</dbReference>
<dbReference type="InterPro" id="IPR046884">
    <property type="entry name" value="MnmA-like_central"/>
</dbReference>
<dbReference type="SUPFAM" id="SSF52402">
    <property type="entry name" value="Adenine nucleotide alpha hydrolases-like"/>
    <property type="match status" value="1"/>
</dbReference>
<dbReference type="GO" id="GO:0002143">
    <property type="term" value="P:tRNA wobble position uridine thiolation"/>
    <property type="evidence" value="ECO:0007669"/>
    <property type="project" value="TreeGrafter"/>
</dbReference>
<dbReference type="Pfam" id="PF03054">
    <property type="entry name" value="tRNA_Me_trans"/>
    <property type="match status" value="1"/>
</dbReference>
<dbReference type="NCBIfam" id="NF001138">
    <property type="entry name" value="PRK00143.1"/>
    <property type="match status" value="1"/>
</dbReference>
<evidence type="ECO:0000256" key="1">
    <source>
        <dbReference type="ARBA" id="ARBA00003986"/>
    </source>
</evidence>
<evidence type="ECO:0000256" key="9">
    <source>
        <dbReference type="ARBA" id="ARBA00022884"/>
    </source>
</evidence>
<name>A0A0C3SCD2_PHLG1</name>
<keyword evidence="15" id="KW-1185">Reference proteome</keyword>
<dbReference type="InterPro" id="IPR004506">
    <property type="entry name" value="MnmA-like"/>
</dbReference>
<dbReference type="GO" id="GO:0005524">
    <property type="term" value="F:ATP binding"/>
    <property type="evidence" value="ECO:0007669"/>
    <property type="project" value="UniProtKB-KW"/>
</dbReference>
<keyword evidence="5" id="KW-0808">Transferase</keyword>
<evidence type="ECO:0000259" key="13">
    <source>
        <dbReference type="Pfam" id="PF20259"/>
    </source>
</evidence>
<accession>A0A0C3SCD2</accession>
<feature type="domain" description="tRNA-specific 2-thiouridylase MnmA-like central" evidence="13">
    <location>
        <begin position="202"/>
        <end position="263"/>
    </location>
</feature>
<gene>
    <name evidence="14" type="ORF">PHLGIDRAFT_103916</name>
</gene>
<dbReference type="EMBL" id="KN840475">
    <property type="protein sequence ID" value="KIP08740.1"/>
    <property type="molecule type" value="Genomic_DNA"/>
</dbReference>
<evidence type="ECO:0000313" key="14">
    <source>
        <dbReference type="EMBL" id="KIP08740.1"/>
    </source>
</evidence>
<keyword evidence="4" id="KW-0820">tRNA-binding</keyword>
<feature type="domain" description="tRNA-specific 2-thiouridylase MnmA-like C-terminal" evidence="12">
    <location>
        <begin position="277"/>
        <end position="355"/>
    </location>
</feature>
<dbReference type="PANTHER" id="PTHR11933:SF5">
    <property type="entry name" value="MITOCHONDRIAL TRNA-SPECIFIC 2-THIOURIDYLASE 1"/>
    <property type="match status" value="1"/>
</dbReference>
<evidence type="ECO:0000256" key="11">
    <source>
        <dbReference type="ARBA" id="ARBA00049564"/>
    </source>
</evidence>
<keyword evidence="9" id="KW-0694">RNA-binding</keyword>
<dbReference type="HOGENOM" id="CLU_035188_1_2_1"/>
<keyword evidence="10" id="KW-1015">Disulfide bond</keyword>
<evidence type="ECO:0000256" key="2">
    <source>
        <dbReference type="ARBA" id="ARBA00006191"/>
    </source>
</evidence>
<keyword evidence="6" id="KW-0819">tRNA processing</keyword>
<dbReference type="STRING" id="745531.A0A0C3SCD2"/>
<organism evidence="14 15">
    <name type="scientific">Phlebiopsis gigantea (strain 11061_1 CR5-6)</name>
    <name type="common">White-rot fungus</name>
    <name type="synonym">Peniophora gigantea</name>
    <dbReference type="NCBI Taxonomy" id="745531"/>
    <lineage>
        <taxon>Eukaryota</taxon>
        <taxon>Fungi</taxon>
        <taxon>Dikarya</taxon>
        <taxon>Basidiomycota</taxon>
        <taxon>Agaricomycotina</taxon>
        <taxon>Agaricomycetes</taxon>
        <taxon>Polyporales</taxon>
        <taxon>Phanerochaetaceae</taxon>
        <taxon>Phlebiopsis</taxon>
    </lineage>
</organism>
<sequence length="359" mass="40787">MSGGVDSSVIAGLLSREDYDLSAIFMRNWDTRDESGTDQGCEWKKDWADVQKVCKSLDIPVKMVDLSKDYWNRVFAPCLESWEAGVTPNPDVWCNKEVKFGALMKELATEDTWIATGHYANKGWSETEPYRPKLLRPLDHTKDQTYYLAAMPEKSLARTLFPLAKYTKVQVKEMAAKWDLPTASKPESMGLCFVGEKRRFDQFLSEYLRPRPGRIVNEETGQIISEHQGLWTLTVGQNARIPGMPEKMFVSRKDPTTNSIYVVPGASNFRLYRNGIVARGWTWLWADSPPPVDRPEGYRAQMQHRYRMDSIDCTIKSGPEPGTIRIEFDKPDKAITSGQVAVVWDGDWCLGCGYIAGTF</sequence>
<dbReference type="InterPro" id="IPR014729">
    <property type="entry name" value="Rossmann-like_a/b/a_fold"/>
</dbReference>
<evidence type="ECO:0000256" key="7">
    <source>
        <dbReference type="ARBA" id="ARBA00022741"/>
    </source>
</evidence>
<dbReference type="NCBIfam" id="TIGR00420">
    <property type="entry name" value="trmU"/>
    <property type="match status" value="1"/>
</dbReference>
<dbReference type="PANTHER" id="PTHR11933">
    <property type="entry name" value="TRNA 5-METHYLAMINOMETHYL-2-THIOURIDYLATE -METHYLTRANSFERASE"/>
    <property type="match status" value="1"/>
</dbReference>
<dbReference type="GO" id="GO:0000049">
    <property type="term" value="F:tRNA binding"/>
    <property type="evidence" value="ECO:0007669"/>
    <property type="project" value="UniProtKB-KW"/>
</dbReference>
<dbReference type="AlphaFoldDB" id="A0A0C3SCD2"/>
<proteinExistence type="inferred from homology"/>
<evidence type="ECO:0000256" key="10">
    <source>
        <dbReference type="ARBA" id="ARBA00023157"/>
    </source>
</evidence>
<dbReference type="GO" id="GO:0016783">
    <property type="term" value="F:sulfurtransferase activity"/>
    <property type="evidence" value="ECO:0007669"/>
    <property type="project" value="InterPro"/>
</dbReference>
<evidence type="ECO:0000256" key="3">
    <source>
        <dbReference type="ARBA" id="ARBA00011953"/>
    </source>
</evidence>
<reference evidence="14 15" key="1">
    <citation type="journal article" date="2014" name="PLoS Genet.">
        <title>Analysis of the Phlebiopsis gigantea genome, transcriptome and secretome provides insight into its pioneer colonization strategies of wood.</title>
        <authorList>
            <person name="Hori C."/>
            <person name="Ishida T."/>
            <person name="Igarashi K."/>
            <person name="Samejima M."/>
            <person name="Suzuki H."/>
            <person name="Master E."/>
            <person name="Ferreira P."/>
            <person name="Ruiz-Duenas F.J."/>
            <person name="Held B."/>
            <person name="Canessa P."/>
            <person name="Larrondo L.F."/>
            <person name="Schmoll M."/>
            <person name="Druzhinina I.S."/>
            <person name="Kubicek C.P."/>
            <person name="Gaskell J.A."/>
            <person name="Kersten P."/>
            <person name="St John F."/>
            <person name="Glasner J."/>
            <person name="Sabat G."/>
            <person name="Splinter BonDurant S."/>
            <person name="Syed K."/>
            <person name="Yadav J."/>
            <person name="Mgbeahuruike A.C."/>
            <person name="Kovalchuk A."/>
            <person name="Asiegbu F.O."/>
            <person name="Lackner G."/>
            <person name="Hoffmeister D."/>
            <person name="Rencoret J."/>
            <person name="Gutierrez A."/>
            <person name="Sun H."/>
            <person name="Lindquist E."/>
            <person name="Barry K."/>
            <person name="Riley R."/>
            <person name="Grigoriev I.V."/>
            <person name="Henrissat B."/>
            <person name="Kues U."/>
            <person name="Berka R.M."/>
            <person name="Martinez A.T."/>
            <person name="Covert S.F."/>
            <person name="Blanchette R.A."/>
            <person name="Cullen D."/>
        </authorList>
    </citation>
    <scope>NUCLEOTIDE SEQUENCE [LARGE SCALE GENOMIC DNA]</scope>
    <source>
        <strain evidence="14 15">11061_1 CR5-6</strain>
    </source>
</reference>
<dbReference type="CDD" id="cd01998">
    <property type="entry name" value="MnmA_TRMU-like"/>
    <property type="match status" value="1"/>
</dbReference>
<evidence type="ECO:0000256" key="8">
    <source>
        <dbReference type="ARBA" id="ARBA00022840"/>
    </source>
</evidence>
<dbReference type="Gene3D" id="2.40.30.10">
    <property type="entry name" value="Translation factors"/>
    <property type="match status" value="1"/>
</dbReference>
<keyword evidence="7" id="KW-0547">Nucleotide-binding</keyword>
<comment type="catalytic activity">
    <reaction evidence="11">
        <text>5-taurinomethyluridine(34) in tRNA + S-sulfanyl-L-cysteinyl-[protein] + AH2 + ATP = 5-taurinomethyl-2-thiouridine(34) in tRNA + L-cysteinyl-[protein] + A + AMP + diphosphate + H(+)</text>
        <dbReference type="Rhea" id="RHEA:47040"/>
        <dbReference type="Rhea" id="RHEA-COMP:10131"/>
        <dbReference type="Rhea" id="RHEA-COMP:11726"/>
        <dbReference type="Rhea" id="RHEA-COMP:11732"/>
        <dbReference type="Rhea" id="RHEA-COMP:11733"/>
        <dbReference type="ChEBI" id="CHEBI:13193"/>
        <dbReference type="ChEBI" id="CHEBI:15378"/>
        <dbReference type="ChEBI" id="CHEBI:17499"/>
        <dbReference type="ChEBI" id="CHEBI:29950"/>
        <dbReference type="ChEBI" id="CHEBI:30616"/>
        <dbReference type="ChEBI" id="CHEBI:33019"/>
        <dbReference type="ChEBI" id="CHEBI:61963"/>
        <dbReference type="ChEBI" id="CHEBI:87171"/>
        <dbReference type="ChEBI" id="CHEBI:87172"/>
        <dbReference type="ChEBI" id="CHEBI:456215"/>
        <dbReference type="EC" id="2.8.1.14"/>
    </reaction>
</comment>
<keyword evidence="8" id="KW-0067">ATP-binding</keyword>
<evidence type="ECO:0000256" key="4">
    <source>
        <dbReference type="ARBA" id="ARBA00022555"/>
    </source>
</evidence>
<protein>
    <recommendedName>
        <fullName evidence="3">tRNA-5-taurinomethyluridine 2-sulfurtransferase</fullName>
        <ecNumber evidence="3">2.8.1.14</ecNumber>
    </recommendedName>
</protein>
<dbReference type="Gene3D" id="3.40.50.620">
    <property type="entry name" value="HUPs"/>
    <property type="match status" value="1"/>
</dbReference>
<comment type="similarity">
    <text evidence="2">Belongs to the MnmA/TRMU family.</text>
</comment>
<dbReference type="OrthoDB" id="3685at2759"/>
<dbReference type="InterPro" id="IPR023382">
    <property type="entry name" value="MnmA-like_central_sf"/>
</dbReference>
<comment type="function">
    <text evidence="1">Catalyzes the 2-thiolation of uridine at the wobble position (U34) of mitochondrial tRNA(Lys), tRNA(Glu) and tRNA(Gln). Required for the formation of 5-taurinomethyl-2-thiouridine (tm5s2U) of mitochondrial tRNA(Lys), tRNA(Glu), and tRNA(Gln) at the wobble position. ATP is required to activate the C2 atom of the wobble base.</text>
</comment>
<dbReference type="Pfam" id="PF20259">
    <property type="entry name" value="tRNA_Me_trans_M"/>
    <property type="match status" value="1"/>
</dbReference>
<evidence type="ECO:0000259" key="12">
    <source>
        <dbReference type="Pfam" id="PF20258"/>
    </source>
</evidence>
<dbReference type="Proteomes" id="UP000053257">
    <property type="component" value="Unassembled WGS sequence"/>
</dbReference>
<evidence type="ECO:0000256" key="6">
    <source>
        <dbReference type="ARBA" id="ARBA00022694"/>
    </source>
</evidence>
<evidence type="ECO:0000256" key="5">
    <source>
        <dbReference type="ARBA" id="ARBA00022679"/>
    </source>
</evidence>
<dbReference type="EC" id="2.8.1.14" evidence="3"/>
<dbReference type="InterPro" id="IPR046885">
    <property type="entry name" value="MnmA-like_C"/>
</dbReference>
<dbReference type="Pfam" id="PF20258">
    <property type="entry name" value="tRNA_Me_trans_C"/>
    <property type="match status" value="1"/>
</dbReference>